<comment type="similarity">
    <text evidence="1 4">Belongs to the short-chain dehydrogenases/reductases (SDR) family.</text>
</comment>
<evidence type="ECO:0000313" key="6">
    <source>
        <dbReference type="EMBL" id="AIF99948.1"/>
    </source>
</evidence>
<dbReference type="AlphaFoldDB" id="A0A075P2K8"/>
<dbReference type="PANTHER" id="PTHR43618">
    <property type="entry name" value="7-ALPHA-HYDROXYSTEROID DEHYDROGENASE"/>
    <property type="match status" value="1"/>
</dbReference>
<feature type="domain" description="Ketoreductase" evidence="5">
    <location>
        <begin position="21"/>
        <end position="196"/>
    </location>
</feature>
<name>A0A075P2K8_9ALTE</name>
<dbReference type="Gene3D" id="3.40.50.720">
    <property type="entry name" value="NAD(P)-binding Rossmann-like Domain"/>
    <property type="match status" value="1"/>
</dbReference>
<keyword evidence="2" id="KW-0521">NADP</keyword>
<dbReference type="Pfam" id="PF00106">
    <property type="entry name" value="adh_short"/>
    <property type="match status" value="1"/>
</dbReference>
<dbReference type="PANTHER" id="PTHR43618:SF8">
    <property type="entry name" value="7ALPHA-HYDROXYSTEROID DEHYDROGENASE"/>
    <property type="match status" value="1"/>
</dbReference>
<dbReference type="InterPro" id="IPR036291">
    <property type="entry name" value="NAD(P)-bd_dom_sf"/>
</dbReference>
<accession>A0A075P2K8</accession>
<dbReference type="KEGG" id="aal:EP13_15365"/>
<dbReference type="FunFam" id="3.40.50.720:FF:000084">
    <property type="entry name" value="Short-chain dehydrogenase reductase"/>
    <property type="match status" value="1"/>
</dbReference>
<evidence type="ECO:0000256" key="3">
    <source>
        <dbReference type="ARBA" id="ARBA00023002"/>
    </source>
</evidence>
<protein>
    <submittedName>
        <fullName evidence="6">2-deoxy-D-gluconate 3-dehydrogenase</fullName>
    </submittedName>
</protein>
<gene>
    <name evidence="6" type="ORF">EP13_15365</name>
</gene>
<dbReference type="InterPro" id="IPR057326">
    <property type="entry name" value="KR_dom"/>
</dbReference>
<dbReference type="InterPro" id="IPR002347">
    <property type="entry name" value="SDR_fam"/>
</dbReference>
<dbReference type="PROSITE" id="PS00061">
    <property type="entry name" value="ADH_SHORT"/>
    <property type="match status" value="1"/>
</dbReference>
<dbReference type="SMART" id="SM00822">
    <property type="entry name" value="PKS_KR"/>
    <property type="match status" value="1"/>
</dbReference>
<dbReference type="EMBL" id="CP008849">
    <property type="protein sequence ID" value="AIF99948.1"/>
    <property type="molecule type" value="Genomic_DNA"/>
</dbReference>
<dbReference type="InterPro" id="IPR020904">
    <property type="entry name" value="Sc_DH/Rdtase_CS"/>
</dbReference>
<keyword evidence="7" id="KW-1185">Reference proteome</keyword>
<dbReference type="PRINTS" id="PR00080">
    <property type="entry name" value="SDRFAMILY"/>
</dbReference>
<sequence length="271" mass="28910">MAMTDSWSDDFALNLFNVKDKVVVITGGNGTLGAAYARTFALHGAHVIVTARNSSTLDEVVASTQGTEGSCVAYSSDVTDRTSISRLVGEIDRKYGHIDVLINNAGMAFRAPAEAMPEDKFEHVMSVNVTGTLIPCQEFGKYFMKQGHGKIVNTSSVRGFCGHPDGYTAYAASKAAIDNLTKQLATEWSIKGVKEGFAININAIAPTLIKSPLTQEICEDPDRIAPFLARLPMGRVAETKDMVGLVMMLSASASNFINGQVIYVDGGCTAG</sequence>
<dbReference type="GeneID" id="78256269"/>
<dbReference type="GO" id="GO:0016491">
    <property type="term" value="F:oxidoreductase activity"/>
    <property type="evidence" value="ECO:0007669"/>
    <property type="project" value="UniProtKB-KW"/>
</dbReference>
<proteinExistence type="inferred from homology"/>
<evidence type="ECO:0000256" key="1">
    <source>
        <dbReference type="ARBA" id="ARBA00006484"/>
    </source>
</evidence>
<evidence type="ECO:0000256" key="2">
    <source>
        <dbReference type="ARBA" id="ARBA00022857"/>
    </source>
</evidence>
<dbReference type="eggNOG" id="COG1028">
    <property type="taxonomic scope" value="Bacteria"/>
</dbReference>
<evidence type="ECO:0000259" key="5">
    <source>
        <dbReference type="SMART" id="SM00822"/>
    </source>
</evidence>
<reference evidence="6 7" key="1">
    <citation type="submission" date="2014-06" db="EMBL/GenBank/DDBJ databases">
        <title>Genomes of Alteromonas australica, a world apart.</title>
        <authorList>
            <person name="Gonzaga A."/>
            <person name="Lopez-Perez M."/>
            <person name="Rodriguez-Valera F."/>
        </authorList>
    </citation>
    <scope>NUCLEOTIDE SEQUENCE [LARGE SCALE GENOMIC DNA]</scope>
    <source>
        <strain evidence="6 7">H 17</strain>
    </source>
</reference>
<dbReference type="Proteomes" id="UP000056090">
    <property type="component" value="Chromosome"/>
</dbReference>
<dbReference type="SUPFAM" id="SSF51735">
    <property type="entry name" value="NAD(P)-binding Rossmann-fold domains"/>
    <property type="match status" value="1"/>
</dbReference>
<evidence type="ECO:0000256" key="4">
    <source>
        <dbReference type="RuleBase" id="RU000363"/>
    </source>
</evidence>
<dbReference type="RefSeq" id="WP_052364441.1">
    <property type="nucleotide sequence ID" value="NZ_CBCSKJ010000002.1"/>
</dbReference>
<evidence type="ECO:0000313" key="7">
    <source>
        <dbReference type="Proteomes" id="UP000056090"/>
    </source>
</evidence>
<keyword evidence="3" id="KW-0560">Oxidoreductase</keyword>
<dbReference type="PRINTS" id="PR00081">
    <property type="entry name" value="GDHRDH"/>
</dbReference>
<organism evidence="6 7">
    <name type="scientific">Alteromonas australica</name>
    <dbReference type="NCBI Taxonomy" id="589873"/>
    <lineage>
        <taxon>Bacteria</taxon>
        <taxon>Pseudomonadati</taxon>
        <taxon>Pseudomonadota</taxon>
        <taxon>Gammaproteobacteria</taxon>
        <taxon>Alteromonadales</taxon>
        <taxon>Alteromonadaceae</taxon>
        <taxon>Alteromonas/Salinimonas group</taxon>
        <taxon>Alteromonas</taxon>
    </lineage>
</organism>
<dbReference type="InterPro" id="IPR052178">
    <property type="entry name" value="Sec_Metab_Biosynth_SDR"/>
</dbReference>